<dbReference type="EMBL" id="CAJZBQ010000004">
    <property type="protein sequence ID" value="CAG9311505.1"/>
    <property type="molecule type" value="Genomic_DNA"/>
</dbReference>
<feature type="region of interest" description="Disordered" evidence="2">
    <location>
        <begin position="73"/>
        <end position="93"/>
    </location>
</feature>
<keyword evidence="1" id="KW-0175">Coiled coil</keyword>
<feature type="compositionally biased region" description="Polar residues" evidence="2">
    <location>
        <begin position="387"/>
        <end position="405"/>
    </location>
</feature>
<evidence type="ECO:0000256" key="1">
    <source>
        <dbReference type="SAM" id="Coils"/>
    </source>
</evidence>
<name>A0AAU9IC76_9CILI</name>
<keyword evidence="4" id="KW-1185">Reference proteome</keyword>
<accession>A0AAU9IC76</accession>
<dbReference type="Proteomes" id="UP001162131">
    <property type="component" value="Unassembled WGS sequence"/>
</dbReference>
<evidence type="ECO:0000256" key="2">
    <source>
        <dbReference type="SAM" id="MobiDB-lite"/>
    </source>
</evidence>
<organism evidence="3 4">
    <name type="scientific">Blepharisma stoltei</name>
    <dbReference type="NCBI Taxonomy" id="1481888"/>
    <lineage>
        <taxon>Eukaryota</taxon>
        <taxon>Sar</taxon>
        <taxon>Alveolata</taxon>
        <taxon>Ciliophora</taxon>
        <taxon>Postciliodesmatophora</taxon>
        <taxon>Heterotrichea</taxon>
        <taxon>Heterotrichida</taxon>
        <taxon>Blepharismidae</taxon>
        <taxon>Blepharisma</taxon>
    </lineage>
</organism>
<dbReference type="AlphaFoldDB" id="A0AAU9IC76"/>
<feature type="region of interest" description="Disordered" evidence="2">
    <location>
        <begin position="1"/>
        <end position="42"/>
    </location>
</feature>
<feature type="region of interest" description="Disordered" evidence="2">
    <location>
        <begin position="374"/>
        <end position="420"/>
    </location>
</feature>
<reference evidence="3" key="1">
    <citation type="submission" date="2021-09" db="EMBL/GenBank/DDBJ databases">
        <authorList>
            <consortium name="AG Swart"/>
            <person name="Singh M."/>
            <person name="Singh A."/>
            <person name="Seah K."/>
            <person name="Emmerich C."/>
        </authorList>
    </citation>
    <scope>NUCLEOTIDE SEQUENCE</scope>
    <source>
        <strain evidence="3">ATCC30299</strain>
    </source>
</reference>
<evidence type="ECO:0000313" key="3">
    <source>
        <dbReference type="EMBL" id="CAG9311505.1"/>
    </source>
</evidence>
<proteinExistence type="predicted"/>
<protein>
    <submittedName>
        <fullName evidence="3">Uncharacterized protein</fullName>
    </submittedName>
</protein>
<comment type="caution">
    <text evidence="3">The sequence shown here is derived from an EMBL/GenBank/DDBJ whole genome shotgun (WGS) entry which is preliminary data.</text>
</comment>
<evidence type="ECO:0000313" key="4">
    <source>
        <dbReference type="Proteomes" id="UP001162131"/>
    </source>
</evidence>
<gene>
    <name evidence="3" type="ORF">BSTOLATCC_MIC3794</name>
</gene>
<feature type="compositionally biased region" description="Basic and acidic residues" evidence="2">
    <location>
        <begin position="75"/>
        <end position="93"/>
    </location>
</feature>
<sequence>MGCSSSSAENPRKSERTIDALTSKPPNNFKSNLDRAPAGSHSFVIPQNNVKVNCAPSFTTKADKVNRKTLLSLKSESESDSPEKSSKAHGLDHFRKKTQDVKTYLKRLLKKAEGLDDLIENLSKSPRNLLNSSVFEAPLVENSHEEGKDKKSNDLFLVLEELVEIDSSINMLNKRFTMISGKVNKLLMSNNKTADKDETAEKAKKIENERKMTNENLDDIKKENVKNFDRLEFAEQENLKGLNEDSMLCDMSISNILASGLDATMHEIEEKEAENDIKFSNANSELDESMSQTGEDRSVHNISFNSAPDMISKSRVIATQRFKVTTKQPEKSKFPTKTNLAIDPLAGYKVQSQPISTPNNLKLPSEVGKVAPFYSPANGKSGEQPRFFQSNQGGKSSGRNSQIKSRASEEQSNLGALNNLKKKLEAEIDSKSKSRIQRASFNNIANHLRSFSNNDHLN</sequence>
<feature type="coiled-coil region" evidence="1">
    <location>
        <begin position="189"/>
        <end position="237"/>
    </location>
</feature>